<gene>
    <name evidence="3" type="ORF">HS088_TW18G00551</name>
</gene>
<evidence type="ECO:0000313" key="3">
    <source>
        <dbReference type="EMBL" id="KAF5731866.1"/>
    </source>
</evidence>
<dbReference type="Proteomes" id="UP000593562">
    <property type="component" value="Unassembled WGS sequence"/>
</dbReference>
<feature type="transmembrane region" description="Helical" evidence="2">
    <location>
        <begin position="651"/>
        <end position="673"/>
    </location>
</feature>
<dbReference type="FunCoup" id="A0A7J7CDR1">
    <property type="interactions" value="835"/>
</dbReference>
<keyword evidence="2" id="KW-0812">Transmembrane</keyword>
<feature type="region of interest" description="Disordered" evidence="1">
    <location>
        <begin position="1"/>
        <end position="69"/>
    </location>
</feature>
<accession>A0A7J7CDR1</accession>
<proteinExistence type="predicted"/>
<dbReference type="PANTHER" id="PTHR34775">
    <property type="entry name" value="TRANSMEMBRANE PROTEIN"/>
    <property type="match status" value="1"/>
</dbReference>
<feature type="compositionally biased region" description="Acidic residues" evidence="1">
    <location>
        <begin position="286"/>
        <end position="298"/>
    </location>
</feature>
<keyword evidence="2" id="KW-1133">Transmembrane helix</keyword>
<name>A0A7J7CDR1_TRIWF</name>
<feature type="transmembrane region" description="Helical" evidence="2">
    <location>
        <begin position="332"/>
        <end position="353"/>
    </location>
</feature>
<protein>
    <submittedName>
        <fullName evidence="3">Uncharacterized protein</fullName>
    </submittedName>
</protein>
<reference evidence="3 4" key="1">
    <citation type="journal article" date="2020" name="Nat. Commun.">
        <title>Genome of Tripterygium wilfordii and identification of cytochrome P450 involved in triptolide biosynthesis.</title>
        <authorList>
            <person name="Tu L."/>
            <person name="Su P."/>
            <person name="Zhang Z."/>
            <person name="Gao L."/>
            <person name="Wang J."/>
            <person name="Hu T."/>
            <person name="Zhou J."/>
            <person name="Zhang Y."/>
            <person name="Zhao Y."/>
            <person name="Liu Y."/>
            <person name="Song Y."/>
            <person name="Tong Y."/>
            <person name="Lu Y."/>
            <person name="Yang J."/>
            <person name="Xu C."/>
            <person name="Jia M."/>
            <person name="Peters R.J."/>
            <person name="Huang L."/>
            <person name="Gao W."/>
        </authorList>
    </citation>
    <scope>NUCLEOTIDE SEQUENCE [LARGE SCALE GENOMIC DNA]</scope>
    <source>
        <strain evidence="4">cv. XIE 37</strain>
        <tissue evidence="3">Leaf</tissue>
    </source>
</reference>
<dbReference type="InParanoid" id="A0A7J7CDR1"/>
<evidence type="ECO:0000256" key="1">
    <source>
        <dbReference type="SAM" id="MobiDB-lite"/>
    </source>
</evidence>
<dbReference type="AlphaFoldDB" id="A0A7J7CDR1"/>
<dbReference type="PANTHER" id="PTHR34775:SF4">
    <property type="entry name" value="TRANSMEMBRANE PROTEIN"/>
    <property type="match status" value="1"/>
</dbReference>
<evidence type="ECO:0000313" key="4">
    <source>
        <dbReference type="Proteomes" id="UP000593562"/>
    </source>
</evidence>
<keyword evidence="2" id="KW-0472">Membrane</keyword>
<organism evidence="3 4">
    <name type="scientific">Tripterygium wilfordii</name>
    <name type="common">Thunder God vine</name>
    <dbReference type="NCBI Taxonomy" id="458696"/>
    <lineage>
        <taxon>Eukaryota</taxon>
        <taxon>Viridiplantae</taxon>
        <taxon>Streptophyta</taxon>
        <taxon>Embryophyta</taxon>
        <taxon>Tracheophyta</taxon>
        <taxon>Spermatophyta</taxon>
        <taxon>Magnoliopsida</taxon>
        <taxon>eudicotyledons</taxon>
        <taxon>Gunneridae</taxon>
        <taxon>Pentapetalae</taxon>
        <taxon>rosids</taxon>
        <taxon>fabids</taxon>
        <taxon>Celastrales</taxon>
        <taxon>Celastraceae</taxon>
        <taxon>Tripterygium</taxon>
    </lineage>
</organism>
<sequence length="872" mass="100039">MRRSFTGNPFSKPSINTNVRGLNPNTPANTPSDTPRRNSMNQENIVISFREVEDKENGQDPYQKVEKIRSPAATKDTKNFMSPTISAASKFNSSPKKKILVERNEPAQTSFSLSDANNHLMEAADQQPERVPIQKEIEASFVSTITDEKFKEAMKCETFTDIKIPLVYKNELESSMEAVTGEADLVNVDPSFKISPRPSCACLAPLDADPRMPPYDPKNNYLSPRPQFLHYKPNPRIKLFLKGKEAKQLEESFAPESSSDTEVTEETVSENSKKEPENISSNDSIKEEEENMEDDEEPDKTGLESIGTTNMRKGVVETKGVSKPCFFSRSKFVASLLFMVVAYFVFLAIDSPVKHRSMFKELRFSKMHAPPEIAEIAKANLDRLDHNLRLWSSNSYISELILTLRDMHREGPSQFSNFTGLIKDHLLDFYQLFDWLAHNLRLWSANFYISETILTLRGMHIESPSQFSNLTCLIEDHLLDWYQLFDHKGLEIEKKNEPIQVKPKIENAAENLMLEEEYEDLDYDDDDYELQADQGKNIQDTIEIEDSDHEDEEGCKEISLDNILAKHIEPKFEVVDITALVVVIEQYVSTEEQTEERVDTPAREMQSNINLEDNAIRVEDGHVNSETDVWMETPQTSEKVDLTNMLRYKFLLFDSLGYILLLLSLVTAKVFLYRMKDALRSPNAEIRVGHASVPNKMVDDPKLVNMEYNFQEIPSRSWHTEVETMGEACPSKMSSFQKCSSYNNLSSRLNETQSNEKRPKRSYRRESLASSDYSMGSPSYGSFTTYKKIPCKNGDGEKEEIVTPVRCSSRLRKKFTSPLPYIVQLAHYVNESPVIFWLRLALTDLLCDYIKFKRIRFKLFRVSYSDLNISSL</sequence>
<feature type="region of interest" description="Disordered" evidence="1">
    <location>
        <begin position="250"/>
        <end position="306"/>
    </location>
</feature>
<comment type="caution">
    <text evidence="3">The sequence shown here is derived from an EMBL/GenBank/DDBJ whole genome shotgun (WGS) entry which is preliminary data.</text>
</comment>
<evidence type="ECO:0000256" key="2">
    <source>
        <dbReference type="SAM" id="Phobius"/>
    </source>
</evidence>
<keyword evidence="4" id="KW-1185">Reference proteome</keyword>
<feature type="compositionally biased region" description="Polar residues" evidence="1">
    <location>
        <begin position="1"/>
        <end position="45"/>
    </location>
</feature>
<feature type="region of interest" description="Disordered" evidence="1">
    <location>
        <begin position="747"/>
        <end position="775"/>
    </location>
</feature>
<feature type="compositionally biased region" description="Basic and acidic residues" evidence="1">
    <location>
        <begin position="50"/>
        <end position="69"/>
    </location>
</feature>
<dbReference type="EMBL" id="JAAARO010000018">
    <property type="protein sequence ID" value="KAF5731866.1"/>
    <property type="molecule type" value="Genomic_DNA"/>
</dbReference>